<proteinExistence type="predicted"/>
<comment type="caution">
    <text evidence="2">The sequence shown here is derived from an EMBL/GenBank/DDBJ whole genome shotgun (WGS) entry which is preliminary data.</text>
</comment>
<accession>A0A010ZTY9</accession>
<reference evidence="2 3" key="1">
    <citation type="submission" date="2013-07" db="EMBL/GenBank/DDBJ databases">
        <authorList>
            <consortium name="DOE Joint Genome Institute"/>
            <person name="Eisen J."/>
            <person name="Huntemann M."/>
            <person name="Han J."/>
            <person name="Chen A."/>
            <person name="Kyrpides N."/>
            <person name="Mavromatis K."/>
            <person name="Markowitz V."/>
            <person name="Palaniappan K."/>
            <person name="Ivanova N."/>
            <person name="Schaumberg A."/>
            <person name="Pati A."/>
            <person name="Liolios K."/>
            <person name="Nordberg H.P."/>
            <person name="Cantor M.N."/>
            <person name="Hua S.X."/>
            <person name="Woyke T."/>
        </authorList>
    </citation>
    <scope>NUCLEOTIDE SEQUENCE [LARGE SCALE GENOMIC DNA]</scope>
    <source>
        <strain evidence="2 3">DSM 44712</strain>
    </source>
</reference>
<dbReference type="InterPro" id="IPR012551">
    <property type="entry name" value="DUF1707_SHOCT-like"/>
</dbReference>
<name>A0A010ZTY9_9ACTN</name>
<sequence>MRASNTDRERVAAALHEAATEGRIDLHELDARLAQVYSARTYGELIPLTRDIPMPRAEFTPEPTTNTAAHPVLPPSTWAAAVMSGFKRSGPWTVPEKFECIAFWGGGEVDLREAVFTSSTVTIRAVAIMGGIEITVPENATVHVNGIGIMGGFDDNATGPGVPGAPVIIVTGLSFWGGVDVKRKPPKAEIERRRLERKRLKADKRNRRDLDD</sequence>
<evidence type="ECO:0000313" key="2">
    <source>
        <dbReference type="EMBL" id="EXG80672.1"/>
    </source>
</evidence>
<dbReference type="PANTHER" id="PTHR40763">
    <property type="entry name" value="MEMBRANE PROTEIN-RELATED"/>
    <property type="match status" value="1"/>
</dbReference>
<gene>
    <name evidence="2" type="ORF">CryarDRAFT_1759</name>
</gene>
<dbReference type="AlphaFoldDB" id="A0A010ZTY9"/>
<organism evidence="2 3">
    <name type="scientific">Cryptosporangium arvum DSM 44712</name>
    <dbReference type="NCBI Taxonomy" id="927661"/>
    <lineage>
        <taxon>Bacteria</taxon>
        <taxon>Bacillati</taxon>
        <taxon>Actinomycetota</taxon>
        <taxon>Actinomycetes</taxon>
        <taxon>Cryptosporangiales</taxon>
        <taxon>Cryptosporangiaceae</taxon>
        <taxon>Cryptosporangium</taxon>
    </lineage>
</organism>
<dbReference type="EMBL" id="JFBT01000001">
    <property type="protein sequence ID" value="EXG80672.1"/>
    <property type="molecule type" value="Genomic_DNA"/>
</dbReference>
<keyword evidence="3" id="KW-1185">Reference proteome</keyword>
<dbReference type="HOGENOM" id="CLU_075817_0_0_11"/>
<feature type="domain" description="DUF1707" evidence="1">
    <location>
        <begin position="1"/>
        <end position="53"/>
    </location>
</feature>
<evidence type="ECO:0000313" key="3">
    <source>
        <dbReference type="Proteomes" id="UP000021053"/>
    </source>
</evidence>
<protein>
    <recommendedName>
        <fullName evidence="1">DUF1707 domain-containing protein</fullName>
    </recommendedName>
</protein>
<dbReference type="Pfam" id="PF08044">
    <property type="entry name" value="DUF1707"/>
    <property type="match status" value="1"/>
</dbReference>
<dbReference type="Proteomes" id="UP000021053">
    <property type="component" value="Unassembled WGS sequence"/>
</dbReference>
<dbReference type="PANTHER" id="PTHR40763:SF4">
    <property type="entry name" value="DUF1707 DOMAIN-CONTAINING PROTEIN"/>
    <property type="match status" value="1"/>
</dbReference>
<evidence type="ECO:0000259" key="1">
    <source>
        <dbReference type="Pfam" id="PF08044"/>
    </source>
</evidence>